<dbReference type="PANTHER" id="PTHR24410:SF23">
    <property type="entry name" value="BTB DOMAIN-CONTAINING PROTEIN-RELATED"/>
    <property type="match status" value="1"/>
</dbReference>
<name>A0A9N9F0G8_9GLOM</name>
<keyword evidence="4" id="KW-1185">Reference proteome</keyword>
<dbReference type="SUPFAM" id="SSF54695">
    <property type="entry name" value="POZ domain"/>
    <property type="match status" value="1"/>
</dbReference>
<dbReference type="InterPro" id="IPR051481">
    <property type="entry name" value="BTB-POZ/Galectin-3-binding"/>
</dbReference>
<evidence type="ECO:0000259" key="2">
    <source>
        <dbReference type="PROSITE" id="PS50188"/>
    </source>
</evidence>
<evidence type="ECO:0000259" key="1">
    <source>
        <dbReference type="PROSITE" id="PS50097"/>
    </source>
</evidence>
<sequence>MVRGDSLAEDLKSLVNNSKYSDLEIRCEDGILYGNRAILAARSDVLEPLLYNNMSETHKREISFPKIKASVMKVILEYLYTELVPESNLSMDNALGVFQAADYLQLNGLKELVLCFYKHTCLLEGNAPELLSKVVQHISPLVDNEIINFLVESIAKIPLDAIEFDQLSFKAFQRLLSMTHDGKMMFVTNEYSVLRFAILLAAKETSQKAFDTFEVRLPTWDKIMDGLYVNNFESSDISDDISGPISQKLESLIEFIDLRRINGKIITNIIEPLNLITQENIMNAFRSHIREEIHSSFRGIQYLPKEIKWDENGCGSNLVITDGYTVSSTRKGYQSVRTNYLMSGGIHELCIKIEEFGGDIGIGVCSEGLNYMDWAGHQAHGWILISSGGTGHNEFSRRCPDIAQPFNCPGSEVTVHLNMDKKTCAFSINGKRYPPIPEWNDLPPRLYFVASLSSRGRLKIMS</sequence>
<dbReference type="InterPro" id="IPR013320">
    <property type="entry name" value="ConA-like_dom_sf"/>
</dbReference>
<comment type="caution">
    <text evidence="3">The sequence shown here is derived from an EMBL/GenBank/DDBJ whole genome shotgun (WGS) entry which is preliminary data.</text>
</comment>
<dbReference type="InterPro" id="IPR001870">
    <property type="entry name" value="B30.2/SPRY"/>
</dbReference>
<evidence type="ECO:0000313" key="3">
    <source>
        <dbReference type="EMBL" id="CAG8501737.1"/>
    </source>
</evidence>
<dbReference type="SUPFAM" id="SSF49899">
    <property type="entry name" value="Concanavalin A-like lectins/glucanases"/>
    <property type="match status" value="1"/>
</dbReference>
<dbReference type="EMBL" id="CAJVPV010001579">
    <property type="protein sequence ID" value="CAG8501737.1"/>
    <property type="molecule type" value="Genomic_DNA"/>
</dbReference>
<dbReference type="PANTHER" id="PTHR24410">
    <property type="entry name" value="HL07962P-RELATED"/>
    <property type="match status" value="1"/>
</dbReference>
<dbReference type="PROSITE" id="PS50097">
    <property type="entry name" value="BTB"/>
    <property type="match status" value="1"/>
</dbReference>
<feature type="domain" description="B30.2/SPRY" evidence="2">
    <location>
        <begin position="287"/>
        <end position="462"/>
    </location>
</feature>
<dbReference type="InterPro" id="IPR043136">
    <property type="entry name" value="B30.2/SPRY_sf"/>
</dbReference>
<dbReference type="InterPro" id="IPR011333">
    <property type="entry name" value="SKP1/BTB/POZ_sf"/>
</dbReference>
<dbReference type="CDD" id="cd18186">
    <property type="entry name" value="BTB_POZ_ZBTB_KLHL-like"/>
    <property type="match status" value="1"/>
</dbReference>
<dbReference type="Proteomes" id="UP000789342">
    <property type="component" value="Unassembled WGS sequence"/>
</dbReference>
<reference evidence="3" key="1">
    <citation type="submission" date="2021-06" db="EMBL/GenBank/DDBJ databases">
        <authorList>
            <person name="Kallberg Y."/>
            <person name="Tangrot J."/>
            <person name="Rosling A."/>
        </authorList>
    </citation>
    <scope>NUCLEOTIDE SEQUENCE</scope>
    <source>
        <strain evidence="3">CL551</strain>
    </source>
</reference>
<dbReference type="Pfam" id="PF00651">
    <property type="entry name" value="BTB"/>
    <property type="match status" value="1"/>
</dbReference>
<dbReference type="PROSITE" id="PS50188">
    <property type="entry name" value="B302_SPRY"/>
    <property type="match status" value="1"/>
</dbReference>
<dbReference type="AlphaFoldDB" id="A0A9N9F0G8"/>
<gene>
    <name evidence="3" type="ORF">AMORRO_LOCUS3284</name>
</gene>
<dbReference type="SMART" id="SM00225">
    <property type="entry name" value="BTB"/>
    <property type="match status" value="1"/>
</dbReference>
<accession>A0A9N9F0G8</accession>
<dbReference type="OrthoDB" id="6359816at2759"/>
<dbReference type="Gene3D" id="2.60.120.920">
    <property type="match status" value="1"/>
</dbReference>
<protein>
    <submittedName>
        <fullName evidence="3">3163_t:CDS:1</fullName>
    </submittedName>
</protein>
<feature type="domain" description="BTB" evidence="1">
    <location>
        <begin position="21"/>
        <end position="88"/>
    </location>
</feature>
<dbReference type="InterPro" id="IPR000210">
    <property type="entry name" value="BTB/POZ_dom"/>
</dbReference>
<dbReference type="CDD" id="cd11709">
    <property type="entry name" value="SPRY"/>
    <property type="match status" value="1"/>
</dbReference>
<dbReference type="Gene3D" id="3.30.710.10">
    <property type="entry name" value="Potassium Channel Kv1.1, Chain A"/>
    <property type="match status" value="1"/>
</dbReference>
<evidence type="ECO:0000313" key="4">
    <source>
        <dbReference type="Proteomes" id="UP000789342"/>
    </source>
</evidence>
<proteinExistence type="predicted"/>
<organism evidence="3 4">
    <name type="scientific">Acaulospora morrowiae</name>
    <dbReference type="NCBI Taxonomy" id="94023"/>
    <lineage>
        <taxon>Eukaryota</taxon>
        <taxon>Fungi</taxon>
        <taxon>Fungi incertae sedis</taxon>
        <taxon>Mucoromycota</taxon>
        <taxon>Glomeromycotina</taxon>
        <taxon>Glomeromycetes</taxon>
        <taxon>Diversisporales</taxon>
        <taxon>Acaulosporaceae</taxon>
        <taxon>Acaulospora</taxon>
    </lineage>
</organism>